<keyword evidence="3" id="KW-1185">Reference proteome</keyword>
<dbReference type="Proteomes" id="UP000238634">
    <property type="component" value="Unassembled WGS sequence"/>
</dbReference>
<dbReference type="EMBL" id="PVWG01000001">
    <property type="protein sequence ID" value="PSB21955.1"/>
    <property type="molecule type" value="Genomic_DNA"/>
</dbReference>
<dbReference type="SUPFAM" id="SSF52980">
    <property type="entry name" value="Restriction endonuclease-like"/>
    <property type="match status" value="1"/>
</dbReference>
<organism evidence="2 3">
    <name type="scientific">Phormidesmis priestleyi ULC007</name>
    <dbReference type="NCBI Taxonomy" id="1920490"/>
    <lineage>
        <taxon>Bacteria</taxon>
        <taxon>Bacillati</taxon>
        <taxon>Cyanobacteriota</taxon>
        <taxon>Cyanophyceae</taxon>
        <taxon>Leptolyngbyales</taxon>
        <taxon>Leptolyngbyaceae</taxon>
        <taxon>Phormidesmis</taxon>
    </lineage>
</organism>
<dbReference type="OrthoDB" id="428427at2"/>
<dbReference type="Gene3D" id="3.90.1570.10">
    <property type="entry name" value="tt1808, chain A"/>
    <property type="match status" value="1"/>
</dbReference>
<keyword evidence="2" id="KW-0255">Endonuclease</keyword>
<keyword evidence="2" id="KW-0540">Nuclease</keyword>
<gene>
    <name evidence="2" type="ORF">C7B65_00615</name>
</gene>
<comment type="caution">
    <text evidence="2">The sequence shown here is derived from an EMBL/GenBank/DDBJ whole genome shotgun (WGS) entry which is preliminary data.</text>
</comment>
<dbReference type="PANTHER" id="PTHR34107">
    <property type="entry name" value="SLL0198 PROTEIN-RELATED"/>
    <property type="match status" value="1"/>
</dbReference>
<name>A0A2T1DNC2_9CYAN</name>
<dbReference type="GO" id="GO:0004519">
    <property type="term" value="F:endonuclease activity"/>
    <property type="evidence" value="ECO:0007669"/>
    <property type="project" value="UniProtKB-KW"/>
</dbReference>
<evidence type="ECO:0000313" key="3">
    <source>
        <dbReference type="Proteomes" id="UP000238634"/>
    </source>
</evidence>
<protein>
    <submittedName>
        <fullName evidence="2">Uma2 family endonuclease</fullName>
    </submittedName>
</protein>
<dbReference type="InterPro" id="IPR012296">
    <property type="entry name" value="Nuclease_put_TT1808"/>
</dbReference>
<reference evidence="2 3" key="2">
    <citation type="submission" date="2018-03" db="EMBL/GenBank/DDBJ databases">
        <title>The ancient ancestry and fast evolution of plastids.</title>
        <authorList>
            <person name="Moore K.R."/>
            <person name="Magnabosco C."/>
            <person name="Momper L."/>
            <person name="Gold D.A."/>
            <person name="Bosak T."/>
            <person name="Fournier G.P."/>
        </authorList>
    </citation>
    <scope>NUCLEOTIDE SEQUENCE [LARGE SCALE GENOMIC DNA]</scope>
    <source>
        <strain evidence="2 3">ULC007</strain>
    </source>
</reference>
<dbReference type="InterPro" id="IPR008538">
    <property type="entry name" value="Uma2"/>
</dbReference>
<dbReference type="AlphaFoldDB" id="A0A2T1DNC2"/>
<dbReference type="PANTHER" id="PTHR34107:SF2">
    <property type="entry name" value="SLL0888 PROTEIN"/>
    <property type="match status" value="1"/>
</dbReference>
<feature type="domain" description="Putative restriction endonuclease" evidence="1">
    <location>
        <begin position="16"/>
        <end position="190"/>
    </location>
</feature>
<reference evidence="2 3" key="1">
    <citation type="submission" date="2018-02" db="EMBL/GenBank/DDBJ databases">
        <authorList>
            <person name="Cohen D.B."/>
            <person name="Kent A.D."/>
        </authorList>
    </citation>
    <scope>NUCLEOTIDE SEQUENCE [LARGE SCALE GENOMIC DNA]</scope>
    <source>
        <strain evidence="2 3">ULC007</strain>
    </source>
</reference>
<dbReference type="CDD" id="cd06260">
    <property type="entry name" value="DUF820-like"/>
    <property type="match status" value="1"/>
</dbReference>
<evidence type="ECO:0000313" key="2">
    <source>
        <dbReference type="EMBL" id="PSB21955.1"/>
    </source>
</evidence>
<keyword evidence="2" id="KW-0378">Hydrolase</keyword>
<proteinExistence type="predicted"/>
<dbReference type="InterPro" id="IPR011335">
    <property type="entry name" value="Restrct_endonuc-II-like"/>
</dbReference>
<sequence length="198" mass="22499">MTMTQSAEPKSKLLTFEEYLAYDDGTDTQYELVDGELVEMPPEAPENSELARFLLFELAKHVSLTLLTHKDIEIETIGRRARCRLPDLMVHTEESYTALAGATRGTITRDMPPPALVIEIVSPGSTNRARDYRHKRTEYAARGISEYWIVDPETRQVTVCKWVDGQYEDAIFSGGHRIESEVIPSFDLTIDRLFAMGR</sequence>
<dbReference type="Pfam" id="PF05685">
    <property type="entry name" value="Uma2"/>
    <property type="match status" value="1"/>
</dbReference>
<dbReference type="STRING" id="1920490.GCA_001895925_00668"/>
<accession>A0A2T1DNC2</accession>
<evidence type="ECO:0000259" key="1">
    <source>
        <dbReference type="Pfam" id="PF05685"/>
    </source>
</evidence>